<feature type="transmembrane region" description="Helical" evidence="6">
    <location>
        <begin position="417"/>
        <end position="435"/>
    </location>
</feature>
<evidence type="ECO:0000256" key="3">
    <source>
        <dbReference type="ARBA" id="ARBA00022989"/>
    </source>
</evidence>
<keyword evidence="4 6" id="KW-0472">Membrane</keyword>
<gene>
    <name evidence="9" type="ordered locus">Weevi_1809</name>
</gene>
<dbReference type="RefSeq" id="WP_013598888.1">
    <property type="nucleotide sequence ID" value="NC_015144.1"/>
</dbReference>
<evidence type="ECO:0000313" key="10">
    <source>
        <dbReference type="Proteomes" id="UP000008641"/>
    </source>
</evidence>
<feature type="transmembrane region" description="Helical" evidence="6">
    <location>
        <begin position="66"/>
        <end position="82"/>
    </location>
</feature>
<evidence type="ECO:0000313" key="9">
    <source>
        <dbReference type="EMBL" id="ADX68499.1"/>
    </source>
</evidence>
<dbReference type="HOGENOM" id="CLU_013315_0_1_10"/>
<evidence type="ECO:0000256" key="4">
    <source>
        <dbReference type="ARBA" id="ARBA00023136"/>
    </source>
</evidence>
<evidence type="ECO:0000256" key="6">
    <source>
        <dbReference type="SAM" id="Phobius"/>
    </source>
</evidence>
<dbReference type="PANTHER" id="PTHR31086">
    <property type="entry name" value="ALUMINUM-ACTIVATED MALATE TRANSPORTER 10"/>
    <property type="match status" value="1"/>
</dbReference>
<accession>F0P0K0</accession>
<proteinExistence type="predicted"/>
<evidence type="ECO:0000256" key="5">
    <source>
        <dbReference type="SAM" id="Coils"/>
    </source>
</evidence>
<sequence>MKLQNKLQNFLYSEALSDGVKTSFCILIPPVVCSYFGLLYLGVSMSLGVILVHIPDIPGTFRERRNTLFITCLLIFFITAVTKSLNMLPIMMGIALCLVCFLMSMLAVFGQRASSVGQAAMMAMVLNMNTFRDLGFNPIEYALIITSGALWYTTVSLLISKFRPYRMAQQMLSECMLQVADYVRIKASFYDVDSDLDEKINLLLQKQVDVNDKQNLVRELIYADKKLVKDTTSIGRSIVFIFSDMNDLFEIVSSSHYDMVKMRKDYHDQKIMKIIYKALNRIANELDYIAYCINANKLPKERINLDKELEKLSNEIDELQKAGHNIYVFSRIYVNLKNVVSKVKYIYRFTRSTEFNENKKNPLDHYEQFRPNQDFRLRKLLDNITLKSTHMRHALRLTVVVLIGYLITFTLPTSTHTYWLIMTIIVIMKPGFSVTKKRNFQRIEGTILGGIIGVLIIILIDNELILYILMIVLMLLNYTFIRHKYVIGTMFLTSYLMLSFSLISGLNSILIIQERLMDTFIGGFLAFLSSYVILPNWESANLHQNIRSNLIANYNFLYYIYARLLKNEVNETDYKLARKEVFIRMAEITSTFQRMISEPKGKQVIVKDLNQFTILNHMFTSYATGIKSILKQNHGYELTEDQIKIIRKTLAQILQTIRLFEPYNNQLKYSQIEINIPLVEEMKTDQESQAVNDLIENMYDISNDYHRITKRILAAK</sequence>
<feature type="domain" description="Integral membrane bound transporter" evidence="8">
    <location>
        <begin position="405"/>
        <end position="528"/>
    </location>
</feature>
<feature type="transmembrane region" description="Helical" evidence="6">
    <location>
        <begin position="394"/>
        <end position="411"/>
    </location>
</feature>
<evidence type="ECO:0000256" key="1">
    <source>
        <dbReference type="ARBA" id="ARBA00004141"/>
    </source>
</evidence>
<feature type="transmembrane region" description="Helical" evidence="6">
    <location>
        <begin position="88"/>
        <end position="109"/>
    </location>
</feature>
<feature type="transmembrane region" description="Helical" evidence="6">
    <location>
        <begin position="485"/>
        <end position="512"/>
    </location>
</feature>
<name>F0P0K0_WEEVC</name>
<feature type="transmembrane region" description="Helical" evidence="6">
    <location>
        <begin position="447"/>
        <end position="473"/>
    </location>
</feature>
<dbReference type="InterPro" id="IPR049453">
    <property type="entry name" value="Memb_transporter_dom"/>
</dbReference>
<keyword evidence="3 6" id="KW-1133">Transmembrane helix</keyword>
<feature type="domain" description="Integral membrane protein YccS N-terminal" evidence="7">
    <location>
        <begin position="68"/>
        <end position="339"/>
    </location>
</feature>
<dbReference type="Proteomes" id="UP000008641">
    <property type="component" value="Chromosome"/>
</dbReference>
<feature type="transmembrane region" description="Helical" evidence="6">
    <location>
        <begin position="519"/>
        <end position="537"/>
    </location>
</feature>
<keyword evidence="5" id="KW-0175">Coiled coil</keyword>
<dbReference type="eggNOG" id="COG1289">
    <property type="taxonomic scope" value="Bacteria"/>
</dbReference>
<comment type="subcellular location">
    <subcellularLocation>
        <location evidence="1">Membrane</location>
        <topology evidence="1">Multi-pass membrane protein</topology>
    </subcellularLocation>
</comment>
<protein>
    <submittedName>
        <fullName evidence="9">Uncharacterized protein</fullName>
    </submittedName>
</protein>
<dbReference type="GO" id="GO:0016020">
    <property type="term" value="C:membrane"/>
    <property type="evidence" value="ECO:0007669"/>
    <property type="project" value="UniProtKB-SubCell"/>
</dbReference>
<keyword evidence="10" id="KW-1185">Reference proteome</keyword>
<reference evidence="9 10" key="1">
    <citation type="journal article" date="2011" name="Stand. Genomic Sci.">
        <title>Complete genome sequence of Weeksella virosa type strain (9751).</title>
        <authorList>
            <person name="Lang E."/>
            <person name="Teshima H."/>
            <person name="Lucas S."/>
            <person name="Lapidus A."/>
            <person name="Hammon N."/>
            <person name="Deshpande S."/>
            <person name="Nolan M."/>
            <person name="Cheng J.F."/>
            <person name="Pitluck S."/>
            <person name="Liolios K."/>
            <person name="Pagani I."/>
            <person name="Mikhailova N."/>
            <person name="Ivanova N."/>
            <person name="Mavromatis K."/>
            <person name="Pati A."/>
            <person name="Tapia R."/>
            <person name="Han C."/>
            <person name="Goodwin L."/>
            <person name="Chen A."/>
            <person name="Palaniappan K."/>
            <person name="Land M."/>
            <person name="Hauser L."/>
            <person name="Chang Y.J."/>
            <person name="Jeffries C.D."/>
            <person name="Brambilla E.M."/>
            <person name="Kopitz M."/>
            <person name="Rohde M."/>
            <person name="Goker M."/>
            <person name="Tindall B.J."/>
            <person name="Detter J.C."/>
            <person name="Woyke T."/>
            <person name="Bristow J."/>
            <person name="Eisen J.A."/>
            <person name="Markowitz V."/>
            <person name="Hugenholtz P."/>
            <person name="Klenk H.P."/>
            <person name="Kyrpides N.C."/>
        </authorList>
    </citation>
    <scope>NUCLEOTIDE SEQUENCE [LARGE SCALE GENOMIC DNA]</scope>
    <source>
        <strain evidence="10">ATCC 43766 / DSM 16922 / JCM 21250 / NBRC 16016 / NCTC 11634 / CL345/78</strain>
    </source>
</reference>
<keyword evidence="2 6" id="KW-0812">Transmembrane</keyword>
<dbReference type="EMBL" id="CP002455">
    <property type="protein sequence ID" value="ADX68499.1"/>
    <property type="molecule type" value="Genomic_DNA"/>
</dbReference>
<organism evidence="9 10">
    <name type="scientific">Weeksella virosa (strain ATCC 43766 / DSM 16922 / JCM 21250 / CCUG 30538 / CDC 9751 / IAM 14551 / NBRC 16016 / NCTC 11634 / CL345/78)</name>
    <dbReference type="NCBI Taxonomy" id="865938"/>
    <lineage>
        <taxon>Bacteria</taxon>
        <taxon>Pseudomonadati</taxon>
        <taxon>Bacteroidota</taxon>
        <taxon>Flavobacteriia</taxon>
        <taxon>Flavobacteriales</taxon>
        <taxon>Weeksellaceae</taxon>
        <taxon>Weeksella</taxon>
    </lineage>
</organism>
<feature type="coiled-coil region" evidence="5">
    <location>
        <begin position="295"/>
        <end position="322"/>
    </location>
</feature>
<feature type="transmembrane region" description="Helical" evidence="6">
    <location>
        <begin position="141"/>
        <end position="159"/>
    </location>
</feature>
<dbReference type="STRING" id="865938.Weevi_1809"/>
<reference evidence="10" key="2">
    <citation type="journal article" date="2011" name="Stand. Genomic Sci.">
        <title>Complete genome sequence of Weeksella virosa type strain (9751T).</title>
        <authorList>
            <person name="Lang E."/>
            <person name="Teshima H."/>
            <person name="Lucas S."/>
            <person name="Lapidus A."/>
            <person name="Hammon N."/>
            <person name="Deshpande S."/>
            <person name="Nolan M."/>
            <person name="Cheng J."/>
            <person name="Pitluck S."/>
            <person name="Liolios K."/>
            <person name="Pagani I."/>
            <person name="Mikhailova N."/>
            <person name="Ivanova N."/>
            <person name="Mavromatis K."/>
            <person name="Pati A."/>
            <person name="Tapia R."/>
            <person name="Han C."/>
            <person name="Goodwin L."/>
            <person name="Chen A."/>
            <person name="Palaniappan K."/>
            <person name="Land M."/>
            <person name="Hauser L."/>
            <person name="Chang Y."/>
            <person name="Jeffries C."/>
            <person name="Brambilla E."/>
            <person name="Kopitz M."/>
            <person name="Rohde M."/>
            <person name="Goker M."/>
            <person name="Tindall B."/>
            <person name="Detter J."/>
            <person name="Woyke T."/>
            <person name="Bristow J."/>
            <person name="Eisen J."/>
            <person name="Markowitz V."/>
            <person name="Hugenholtz P."/>
            <person name="Klenk H."/>
            <person name="Kyrpides N."/>
        </authorList>
    </citation>
    <scope>NUCLEOTIDE SEQUENCE [LARGE SCALE GENOMIC DNA]</scope>
    <source>
        <strain evidence="10">ATCC 43766 / DSM 16922 / JCM 21250 / NBRC 16016 / NCTC 11634 / CL345/78</strain>
    </source>
</reference>
<dbReference type="OrthoDB" id="8670769at2"/>
<dbReference type="Pfam" id="PF13515">
    <property type="entry name" value="FUSC_2"/>
    <property type="match status" value="1"/>
</dbReference>
<evidence type="ECO:0000259" key="7">
    <source>
        <dbReference type="Pfam" id="PF12805"/>
    </source>
</evidence>
<dbReference type="AlphaFoldDB" id="F0P0K0"/>
<feature type="transmembrane region" description="Helical" evidence="6">
    <location>
        <begin position="26"/>
        <end position="54"/>
    </location>
</feature>
<dbReference type="InterPro" id="IPR032692">
    <property type="entry name" value="YccS_N"/>
</dbReference>
<dbReference type="Pfam" id="PF12805">
    <property type="entry name" value="FUSC-like"/>
    <property type="match status" value="1"/>
</dbReference>
<evidence type="ECO:0000256" key="2">
    <source>
        <dbReference type="ARBA" id="ARBA00022692"/>
    </source>
</evidence>
<evidence type="ECO:0000259" key="8">
    <source>
        <dbReference type="Pfam" id="PF13515"/>
    </source>
</evidence>
<dbReference type="KEGG" id="wvi:Weevi_1809"/>